<feature type="transmembrane region" description="Helical" evidence="1">
    <location>
        <begin position="71"/>
        <end position="89"/>
    </location>
</feature>
<comment type="caution">
    <text evidence="2">The sequence shown here is derived from an EMBL/GenBank/DDBJ whole genome shotgun (WGS) entry which is preliminary data.</text>
</comment>
<accession>A0A0F9BYC5</accession>
<dbReference type="AlphaFoldDB" id="A0A0F9BYC5"/>
<evidence type="ECO:0000256" key="1">
    <source>
        <dbReference type="SAM" id="Phobius"/>
    </source>
</evidence>
<sequence>GYAGSFNDSIPKSVLIAGQSEGGGEANPSDFRITDVPKMLFDMFVFLFDVMFAPIAIFSSTALNLPMEIRFMLAAPTGIILFFLTVNWWRGND</sequence>
<name>A0A0F9BYC5_9ZZZZ</name>
<keyword evidence="1" id="KW-1133">Transmembrane helix</keyword>
<feature type="transmembrane region" description="Helical" evidence="1">
    <location>
        <begin position="39"/>
        <end position="59"/>
    </location>
</feature>
<proteinExistence type="predicted"/>
<dbReference type="EMBL" id="LAZR01049543">
    <property type="protein sequence ID" value="KKK89411.1"/>
    <property type="molecule type" value="Genomic_DNA"/>
</dbReference>
<protein>
    <submittedName>
        <fullName evidence="2">Uncharacterized protein</fullName>
    </submittedName>
</protein>
<organism evidence="2">
    <name type="scientific">marine sediment metagenome</name>
    <dbReference type="NCBI Taxonomy" id="412755"/>
    <lineage>
        <taxon>unclassified sequences</taxon>
        <taxon>metagenomes</taxon>
        <taxon>ecological metagenomes</taxon>
    </lineage>
</organism>
<reference evidence="2" key="1">
    <citation type="journal article" date="2015" name="Nature">
        <title>Complex archaea that bridge the gap between prokaryotes and eukaryotes.</title>
        <authorList>
            <person name="Spang A."/>
            <person name="Saw J.H."/>
            <person name="Jorgensen S.L."/>
            <person name="Zaremba-Niedzwiedzka K."/>
            <person name="Martijn J."/>
            <person name="Lind A.E."/>
            <person name="van Eijk R."/>
            <person name="Schleper C."/>
            <person name="Guy L."/>
            <person name="Ettema T.J."/>
        </authorList>
    </citation>
    <scope>NUCLEOTIDE SEQUENCE</scope>
</reference>
<feature type="non-terminal residue" evidence="2">
    <location>
        <position position="1"/>
    </location>
</feature>
<evidence type="ECO:0000313" key="2">
    <source>
        <dbReference type="EMBL" id="KKK89411.1"/>
    </source>
</evidence>
<keyword evidence="1" id="KW-0812">Transmembrane</keyword>
<gene>
    <name evidence="2" type="ORF">LCGC14_2733410</name>
</gene>
<keyword evidence="1" id="KW-0472">Membrane</keyword>